<accession>A0ACA9NKL8</accession>
<proteinExistence type="predicted"/>
<sequence length="347" mass="38925">QYPTPNALWIVTDLAGKVFQPGDTFDFAVMAPDNYTGRYNINLRNHEMPRAGFVTLQSGVSFKGGLNTFNLEIPSNGQLSVPSPVYYILIWGPTNEDYSATFTIGDPGYGVSIVNPAAGIVLHPGDIFEASWYGTYERPDVEGIEFIHALLEPAENDDRPRTYTFRADRQISFESQYFELELPEDILAPRVWKFGFLFNSSNGGYSTIVSSGSFLILPNDNDQPPDDSSDQNSDDQDSNDQYSDDQDSDDQDSDDQDSNDQDSYYQDSDDQGSDDSYSNDPNSYYQDSDDQGSDDSYSNDPDSYYQDSDDQGSDDSYSNDPDSYNQDNDPNSYDPDSYDQDSYDTEP</sequence>
<feature type="non-terminal residue" evidence="1">
    <location>
        <position position="1"/>
    </location>
</feature>
<keyword evidence="2" id="KW-1185">Reference proteome</keyword>
<dbReference type="EMBL" id="CAJVPW010015370">
    <property type="protein sequence ID" value="CAG8661342.1"/>
    <property type="molecule type" value="Genomic_DNA"/>
</dbReference>
<gene>
    <name evidence="1" type="ORF">SPELUC_LOCUS9281</name>
</gene>
<comment type="caution">
    <text evidence="1">The sequence shown here is derived from an EMBL/GenBank/DDBJ whole genome shotgun (WGS) entry which is preliminary data.</text>
</comment>
<dbReference type="Proteomes" id="UP000789366">
    <property type="component" value="Unassembled WGS sequence"/>
</dbReference>
<organism evidence="1 2">
    <name type="scientific">Cetraspora pellucida</name>
    <dbReference type="NCBI Taxonomy" id="1433469"/>
    <lineage>
        <taxon>Eukaryota</taxon>
        <taxon>Fungi</taxon>
        <taxon>Fungi incertae sedis</taxon>
        <taxon>Mucoromycota</taxon>
        <taxon>Glomeromycotina</taxon>
        <taxon>Glomeromycetes</taxon>
        <taxon>Diversisporales</taxon>
        <taxon>Gigasporaceae</taxon>
        <taxon>Cetraspora</taxon>
    </lineage>
</organism>
<reference evidence="1" key="1">
    <citation type="submission" date="2021-06" db="EMBL/GenBank/DDBJ databases">
        <authorList>
            <person name="Kallberg Y."/>
            <person name="Tangrot J."/>
            <person name="Rosling A."/>
        </authorList>
    </citation>
    <scope>NUCLEOTIDE SEQUENCE</scope>
    <source>
        <strain evidence="1">28 12/20/2015</strain>
    </source>
</reference>
<evidence type="ECO:0000313" key="2">
    <source>
        <dbReference type="Proteomes" id="UP000789366"/>
    </source>
</evidence>
<evidence type="ECO:0000313" key="1">
    <source>
        <dbReference type="EMBL" id="CAG8661342.1"/>
    </source>
</evidence>
<protein>
    <submittedName>
        <fullName evidence="1">13463_t:CDS:1</fullName>
    </submittedName>
</protein>
<name>A0ACA9NKL8_9GLOM</name>